<proteinExistence type="predicted"/>
<gene>
    <name evidence="1" type="ORF">KL928_005123</name>
</gene>
<sequence length="111" mass="12343">MDPDMACIGKKRFLDGTETAFRDTKRRLIENLTDLHIGVGGPGFASKSMFESEYLNSAPRHHPASDRVVIPNIDQFLRENPDPLEGEKVDLSNVDLDKLIIPNPGRSGQVL</sequence>
<dbReference type="GeneID" id="66129174"/>
<organism evidence="1 2">
    <name type="scientific">Pichia angusta</name>
    <name type="common">Yeast</name>
    <name type="synonym">Hansenula polymorpha</name>
    <dbReference type="NCBI Taxonomy" id="870730"/>
    <lineage>
        <taxon>Eukaryota</taxon>
        <taxon>Fungi</taxon>
        <taxon>Dikarya</taxon>
        <taxon>Ascomycota</taxon>
        <taxon>Saccharomycotina</taxon>
        <taxon>Pichiomycetes</taxon>
        <taxon>Pichiales</taxon>
        <taxon>Pichiaceae</taxon>
        <taxon>Ogataea</taxon>
    </lineage>
</organism>
<dbReference type="EMBL" id="JAHLUX010000012">
    <property type="protein sequence ID" value="KAG7816157.1"/>
    <property type="molecule type" value="Genomic_DNA"/>
</dbReference>
<name>A0AAN6I3Q1_PICAN</name>
<dbReference type="AlphaFoldDB" id="A0AAN6I3Q1"/>
<reference evidence="1" key="1">
    <citation type="journal article" date="2021" name="G3 (Bethesda)">
        <title>Genomic diversity, chromosomal rearrangements, and interspecies hybridization in the ogataea polymorpha species complex.</title>
        <authorList>
            <person name="Hanson S.J."/>
            <person name="Cinneide E.O."/>
            <person name="Salzberg L.I."/>
            <person name="Wolfe K.H."/>
            <person name="McGowan J."/>
            <person name="Fitzpatrick D.A."/>
            <person name="Matlin K."/>
        </authorList>
    </citation>
    <scope>NUCLEOTIDE SEQUENCE</scope>
    <source>
        <strain evidence="1">61-244</strain>
    </source>
</reference>
<comment type="caution">
    <text evidence="1">The sequence shown here is derived from an EMBL/GenBank/DDBJ whole genome shotgun (WGS) entry which is preliminary data.</text>
</comment>
<evidence type="ECO:0000313" key="1">
    <source>
        <dbReference type="EMBL" id="KAG7816157.1"/>
    </source>
</evidence>
<evidence type="ECO:0000313" key="2">
    <source>
        <dbReference type="Proteomes" id="UP001196530"/>
    </source>
</evidence>
<accession>A0AAN6I3Q1</accession>
<dbReference type="Proteomes" id="UP001196530">
    <property type="component" value="Unassembled WGS sequence"/>
</dbReference>
<dbReference type="RefSeq" id="XP_043057710.1">
    <property type="nucleotide sequence ID" value="XM_043205898.1"/>
</dbReference>
<protein>
    <submittedName>
        <fullName evidence="1">Uncharacterized protein</fullName>
    </submittedName>
</protein>